<evidence type="ECO:0000313" key="3">
    <source>
        <dbReference type="Ensembl" id="ENSDNVP00000020859.1"/>
    </source>
</evidence>
<reference evidence="3" key="2">
    <citation type="submission" date="2025-09" db="UniProtKB">
        <authorList>
            <consortium name="Ensembl"/>
        </authorList>
    </citation>
    <scope>IDENTIFICATION</scope>
</reference>
<feature type="domain" description="C-type lectin" evidence="2">
    <location>
        <begin position="26"/>
        <end position="94"/>
    </location>
</feature>
<name>A0A8C4KAK3_DRONO</name>
<dbReference type="InterPro" id="IPR001304">
    <property type="entry name" value="C-type_lectin-like"/>
</dbReference>
<accession>A0A8C4KAK3</accession>
<dbReference type="Gene3D" id="3.10.100.10">
    <property type="entry name" value="Mannose-Binding Protein A, subunit A"/>
    <property type="match status" value="1"/>
</dbReference>
<evidence type="ECO:0000259" key="2">
    <source>
        <dbReference type="PROSITE" id="PS50041"/>
    </source>
</evidence>
<proteinExistence type="predicted"/>
<organism evidence="3 4">
    <name type="scientific">Dromaius novaehollandiae</name>
    <name type="common">Emu</name>
    <dbReference type="NCBI Taxonomy" id="8790"/>
    <lineage>
        <taxon>Eukaryota</taxon>
        <taxon>Metazoa</taxon>
        <taxon>Chordata</taxon>
        <taxon>Craniata</taxon>
        <taxon>Vertebrata</taxon>
        <taxon>Euteleostomi</taxon>
        <taxon>Archelosauria</taxon>
        <taxon>Archosauria</taxon>
        <taxon>Dinosauria</taxon>
        <taxon>Saurischia</taxon>
        <taxon>Theropoda</taxon>
        <taxon>Coelurosauria</taxon>
        <taxon>Aves</taxon>
        <taxon>Palaeognathae</taxon>
        <taxon>Casuariiformes</taxon>
        <taxon>Dromaiidae</taxon>
        <taxon>Dromaius</taxon>
    </lineage>
</organism>
<dbReference type="Pfam" id="PF00059">
    <property type="entry name" value="Lectin_C"/>
    <property type="match status" value="1"/>
</dbReference>
<dbReference type="AlphaFoldDB" id="A0A8C4KAK3"/>
<dbReference type="PANTHER" id="PTHR45710">
    <property type="entry name" value="C-TYPE LECTIN DOMAIN-CONTAINING PROTEIN 180"/>
    <property type="match status" value="1"/>
</dbReference>
<dbReference type="PROSITE" id="PS50041">
    <property type="entry name" value="C_TYPE_LECTIN_2"/>
    <property type="match status" value="1"/>
</dbReference>
<dbReference type="Ensembl" id="ENSDNVT00000025154.1">
    <property type="protein sequence ID" value="ENSDNVP00000020859.1"/>
    <property type="gene ID" value="ENSDNVG00000014602.1"/>
</dbReference>
<dbReference type="Proteomes" id="UP000694423">
    <property type="component" value="Unplaced"/>
</dbReference>
<keyword evidence="4" id="KW-1185">Reference proteome</keyword>
<dbReference type="GO" id="GO:0005886">
    <property type="term" value="C:plasma membrane"/>
    <property type="evidence" value="ECO:0007669"/>
    <property type="project" value="UniProtKB-SubCell"/>
</dbReference>
<comment type="subcellular location">
    <subcellularLocation>
        <location evidence="1">Cell membrane</location>
        <topology evidence="1">Single-pass type II membrane protein</topology>
    </subcellularLocation>
</comment>
<sequence length="94" mass="10311">RPAGKGNGGTQPACPGSRYGQRLGIYYFSTDRKPWQDAEDFCVSTRSHLASITSAEEQVGAWVGSRGHWIGLTDAGTEGTWRWVGGTEYSQNMR</sequence>
<evidence type="ECO:0000256" key="1">
    <source>
        <dbReference type="ARBA" id="ARBA00004401"/>
    </source>
</evidence>
<dbReference type="SUPFAM" id="SSF56436">
    <property type="entry name" value="C-type lectin-like"/>
    <property type="match status" value="1"/>
</dbReference>
<protein>
    <recommendedName>
        <fullName evidence="2">C-type lectin domain-containing protein</fullName>
    </recommendedName>
</protein>
<dbReference type="InterPro" id="IPR016186">
    <property type="entry name" value="C-type_lectin-like/link_sf"/>
</dbReference>
<dbReference type="PANTHER" id="PTHR45710:SF26">
    <property type="entry name" value="RH26557P"/>
    <property type="match status" value="1"/>
</dbReference>
<evidence type="ECO:0000313" key="4">
    <source>
        <dbReference type="Proteomes" id="UP000694423"/>
    </source>
</evidence>
<dbReference type="InterPro" id="IPR016187">
    <property type="entry name" value="CTDL_fold"/>
</dbReference>
<reference evidence="3" key="1">
    <citation type="submission" date="2025-08" db="UniProtKB">
        <authorList>
            <consortium name="Ensembl"/>
        </authorList>
    </citation>
    <scope>IDENTIFICATION</scope>
</reference>
<dbReference type="InterPro" id="IPR050828">
    <property type="entry name" value="C-type_lectin/matrix_domain"/>
</dbReference>